<dbReference type="RefSeq" id="WP_091568701.1">
    <property type="nucleotide sequence ID" value="NZ_FNHP01000004.1"/>
</dbReference>
<dbReference type="EMBL" id="FNHP01000004">
    <property type="protein sequence ID" value="SDM28880.1"/>
    <property type="molecule type" value="Genomic_DNA"/>
</dbReference>
<proteinExistence type="predicted"/>
<dbReference type="SUPFAM" id="SSF56801">
    <property type="entry name" value="Acetyl-CoA synthetase-like"/>
    <property type="match status" value="1"/>
</dbReference>
<reference evidence="4" key="1">
    <citation type="submission" date="2016-10" db="EMBL/GenBank/DDBJ databases">
        <authorList>
            <person name="Varghese N."/>
            <person name="Submissions S."/>
        </authorList>
    </citation>
    <scope>NUCLEOTIDE SEQUENCE [LARGE SCALE GENOMIC DNA]</scope>
    <source>
        <strain evidence="4">EPL6</strain>
    </source>
</reference>
<protein>
    <submittedName>
        <fullName evidence="3">Long-chain acyl-CoA synthetase</fullName>
    </submittedName>
</protein>
<dbReference type="GO" id="GO:0016877">
    <property type="term" value="F:ligase activity, forming carbon-sulfur bonds"/>
    <property type="evidence" value="ECO:0007669"/>
    <property type="project" value="UniProtKB-ARBA"/>
</dbReference>
<dbReference type="PANTHER" id="PTHR43767">
    <property type="entry name" value="LONG-CHAIN-FATTY-ACID--COA LIGASE"/>
    <property type="match status" value="1"/>
</dbReference>
<dbReference type="Gene3D" id="3.30.300.30">
    <property type="match status" value="1"/>
</dbReference>
<dbReference type="Proteomes" id="UP000198552">
    <property type="component" value="Unassembled WGS sequence"/>
</dbReference>
<dbReference type="Pfam" id="PF00501">
    <property type="entry name" value="AMP-binding"/>
    <property type="match status" value="1"/>
</dbReference>
<evidence type="ECO:0000259" key="1">
    <source>
        <dbReference type="Pfam" id="PF00501"/>
    </source>
</evidence>
<dbReference type="InterPro" id="IPR050237">
    <property type="entry name" value="ATP-dep_AMP-bd_enzyme"/>
</dbReference>
<evidence type="ECO:0000259" key="2">
    <source>
        <dbReference type="Pfam" id="PF13193"/>
    </source>
</evidence>
<dbReference type="OrthoDB" id="9766486at2"/>
<name>A0A1G9S0V7_9BURK</name>
<dbReference type="PANTHER" id="PTHR43767:SF7">
    <property type="entry name" value="MEDIUM_LONG-CHAIN-FATTY-ACID--COA LIGASE FADD8"/>
    <property type="match status" value="1"/>
</dbReference>
<feature type="domain" description="AMP-dependent synthetase/ligase" evidence="1">
    <location>
        <begin position="7"/>
        <end position="369"/>
    </location>
</feature>
<keyword evidence="4" id="KW-1185">Reference proteome</keyword>
<feature type="domain" description="AMP-binding enzyme C-terminal" evidence="2">
    <location>
        <begin position="419"/>
        <end position="496"/>
    </location>
</feature>
<dbReference type="InterPro" id="IPR045851">
    <property type="entry name" value="AMP-bd_C_sf"/>
</dbReference>
<dbReference type="AlphaFoldDB" id="A0A1G9S0V7"/>
<dbReference type="InterPro" id="IPR020845">
    <property type="entry name" value="AMP-binding_CS"/>
</dbReference>
<organism evidence="3 4">
    <name type="scientific">Oryzisolibacter propanilivorax</name>
    <dbReference type="NCBI Taxonomy" id="1527607"/>
    <lineage>
        <taxon>Bacteria</taxon>
        <taxon>Pseudomonadati</taxon>
        <taxon>Pseudomonadota</taxon>
        <taxon>Betaproteobacteria</taxon>
        <taxon>Burkholderiales</taxon>
        <taxon>Comamonadaceae</taxon>
        <taxon>Oryzisolibacter</taxon>
    </lineage>
</organism>
<dbReference type="PROSITE" id="PS00455">
    <property type="entry name" value="AMP_BINDING"/>
    <property type="match status" value="1"/>
</dbReference>
<dbReference type="InterPro" id="IPR025110">
    <property type="entry name" value="AMP-bd_C"/>
</dbReference>
<gene>
    <name evidence="3" type="ORF">SAMN05428957_10422</name>
</gene>
<accession>A0A1G9S0V7</accession>
<dbReference type="STRING" id="1527607.SAMN05428957_10422"/>
<evidence type="ECO:0000313" key="4">
    <source>
        <dbReference type="Proteomes" id="UP000198552"/>
    </source>
</evidence>
<dbReference type="Pfam" id="PF13193">
    <property type="entry name" value="AMP-binding_C"/>
    <property type="match status" value="1"/>
</dbReference>
<sequence>MNISCLLERSARVHGARPAVLLGDRVLHDYRQLGARVAALAHHLRAHCAVAPGDRVALFAANCPQYLEALQAVQWAGAVVVPVNYKLHARELGYVLAHSGARVVCASAALEGAARSAAQDSGAQVLRLDDAGWERAAQGPALPLQPRAPQDVAWLFYTSGTTGRPKGVMQTHRNLLAMTLAYFADVDEVDARDAMVYAAPLSHGAGLYQYVHLLRGARHVLPESGGFDPAELAQLAARVGRLSLFAAPTMVQRLVAHLQASGASAEGFKTIVYGGGPMYVEDLRRALSVMGQKFVQIYGQGECPMTITALAREHIADTLHPRWAERIASVGVAQSCVQVRVADTHGQALAPGELGEVLVRGEPVMAGYWADEEATRRTLQDGWLHTGDVGQLDEDGFLTLRDRAKDVIISGGSNIYPREVEEVLLLHSAVHEACVIGQPDAEWGEAVLAFVVLRAGADAATLPAELDALCLEHIARFKRPKAYRVVPALPKNSYGKVLKTALRETLAGQDAPPR</sequence>
<dbReference type="Gene3D" id="3.40.50.12780">
    <property type="entry name" value="N-terminal domain of ligase-like"/>
    <property type="match status" value="1"/>
</dbReference>
<dbReference type="InterPro" id="IPR042099">
    <property type="entry name" value="ANL_N_sf"/>
</dbReference>
<evidence type="ECO:0000313" key="3">
    <source>
        <dbReference type="EMBL" id="SDM28880.1"/>
    </source>
</evidence>
<dbReference type="InterPro" id="IPR000873">
    <property type="entry name" value="AMP-dep_synth/lig_dom"/>
</dbReference>